<name>A0ABT9ZJE6_9BACI</name>
<dbReference type="InterPro" id="IPR021682">
    <property type="entry name" value="DUF2933"/>
</dbReference>
<evidence type="ECO:0000256" key="2">
    <source>
        <dbReference type="SAM" id="Phobius"/>
    </source>
</evidence>
<evidence type="ECO:0000313" key="3">
    <source>
        <dbReference type="EMBL" id="MDQ0232404.1"/>
    </source>
</evidence>
<dbReference type="EMBL" id="JAUSUD010000021">
    <property type="protein sequence ID" value="MDQ0232404.1"/>
    <property type="molecule type" value="Genomic_DNA"/>
</dbReference>
<proteinExistence type="predicted"/>
<keyword evidence="1" id="KW-0175">Coiled coil</keyword>
<protein>
    <recommendedName>
        <fullName evidence="5">DUF2933 domain-containing protein</fullName>
    </recommendedName>
</protein>
<feature type="transmembrane region" description="Helical" evidence="2">
    <location>
        <begin position="6"/>
        <end position="24"/>
    </location>
</feature>
<evidence type="ECO:0008006" key="5">
    <source>
        <dbReference type="Google" id="ProtNLM"/>
    </source>
</evidence>
<feature type="coiled-coil region" evidence="1">
    <location>
        <begin position="36"/>
        <end position="63"/>
    </location>
</feature>
<accession>A0ABT9ZJE6</accession>
<organism evidence="3 4">
    <name type="scientific">Metabacillus malikii</name>
    <dbReference type="NCBI Taxonomy" id="1504265"/>
    <lineage>
        <taxon>Bacteria</taxon>
        <taxon>Bacillati</taxon>
        <taxon>Bacillota</taxon>
        <taxon>Bacilli</taxon>
        <taxon>Bacillales</taxon>
        <taxon>Bacillaceae</taxon>
        <taxon>Metabacillus</taxon>
    </lineage>
</organism>
<keyword evidence="2" id="KW-0812">Transmembrane</keyword>
<evidence type="ECO:0000256" key="1">
    <source>
        <dbReference type="SAM" id="Coils"/>
    </source>
</evidence>
<reference evidence="3 4" key="1">
    <citation type="submission" date="2023-07" db="EMBL/GenBank/DDBJ databases">
        <title>Genomic Encyclopedia of Type Strains, Phase IV (KMG-IV): sequencing the most valuable type-strain genomes for metagenomic binning, comparative biology and taxonomic classification.</title>
        <authorList>
            <person name="Goeker M."/>
        </authorList>
    </citation>
    <scope>NUCLEOTIDE SEQUENCE [LARGE SCALE GENOMIC DNA]</scope>
    <source>
        <strain evidence="3 4">DSM 29005</strain>
    </source>
</reference>
<dbReference type="Proteomes" id="UP001234495">
    <property type="component" value="Unassembled WGS sequence"/>
</dbReference>
<comment type="caution">
    <text evidence="3">The sequence shown here is derived from an EMBL/GenBank/DDBJ whole genome shotgun (WGS) entry which is preliminary data.</text>
</comment>
<keyword evidence="2" id="KW-0472">Membrane</keyword>
<keyword evidence="4" id="KW-1185">Reference proteome</keyword>
<sequence length="68" mass="7984">MEWLQLLILLICPLMMIFCMKGMFGHKNHDHHSNSSNNLNDKMLNLELENKKLREEIEALSAMVKKES</sequence>
<keyword evidence="2" id="KW-1133">Transmembrane helix</keyword>
<dbReference type="Pfam" id="PF11666">
    <property type="entry name" value="DUF2933"/>
    <property type="match status" value="1"/>
</dbReference>
<gene>
    <name evidence="3" type="ORF">J2S19_003715</name>
</gene>
<evidence type="ECO:0000313" key="4">
    <source>
        <dbReference type="Proteomes" id="UP001234495"/>
    </source>
</evidence>
<dbReference type="RefSeq" id="WP_307344407.1">
    <property type="nucleotide sequence ID" value="NZ_JAUSUD010000021.1"/>
</dbReference>